<proteinExistence type="predicted"/>
<dbReference type="GO" id="GO:0005829">
    <property type="term" value="C:cytosol"/>
    <property type="evidence" value="ECO:0007669"/>
    <property type="project" value="TreeGrafter"/>
</dbReference>
<dbReference type="AlphaFoldDB" id="A0A1G9I4Z0"/>
<evidence type="ECO:0000313" key="3">
    <source>
        <dbReference type="EMBL" id="SDL20162.1"/>
    </source>
</evidence>
<reference evidence="3 4" key="1">
    <citation type="submission" date="2016-10" db="EMBL/GenBank/DDBJ databases">
        <authorList>
            <person name="de Groot N.N."/>
        </authorList>
    </citation>
    <scope>NUCLEOTIDE SEQUENCE [LARGE SCALE GENOMIC DNA]</scope>
    <source>
        <strain evidence="3 4">SLAS-1</strain>
    </source>
</reference>
<dbReference type="STRING" id="321763.SAMN04488692_102114"/>
<dbReference type="PANTHER" id="PTHR11365:SF2">
    <property type="entry name" value="5-OXOPROLINASE"/>
    <property type="match status" value="1"/>
</dbReference>
<name>A0A1G9I4Z0_9FIRM</name>
<evidence type="ECO:0000259" key="1">
    <source>
        <dbReference type="Pfam" id="PF01968"/>
    </source>
</evidence>
<keyword evidence="4" id="KW-1185">Reference proteome</keyword>
<dbReference type="InterPro" id="IPR043129">
    <property type="entry name" value="ATPase_NBD"/>
</dbReference>
<gene>
    <name evidence="3" type="ORF">SAMN04488692_102114</name>
</gene>
<dbReference type="Proteomes" id="UP000199476">
    <property type="component" value="Unassembled WGS sequence"/>
</dbReference>
<dbReference type="InterPro" id="IPR045079">
    <property type="entry name" value="Oxoprolinase-like"/>
</dbReference>
<dbReference type="PANTHER" id="PTHR11365">
    <property type="entry name" value="5-OXOPROLINASE RELATED"/>
    <property type="match status" value="1"/>
</dbReference>
<dbReference type="GO" id="GO:0006749">
    <property type="term" value="P:glutathione metabolic process"/>
    <property type="evidence" value="ECO:0007669"/>
    <property type="project" value="TreeGrafter"/>
</dbReference>
<protein>
    <submittedName>
        <fullName evidence="3">N-methylhydantoinase A/oxoprolinase/acetone carboxylase, beta subunit</fullName>
    </submittedName>
</protein>
<dbReference type="EMBL" id="FNGO01000002">
    <property type="protein sequence ID" value="SDL20162.1"/>
    <property type="molecule type" value="Genomic_DNA"/>
</dbReference>
<dbReference type="RefSeq" id="WP_089757990.1">
    <property type="nucleotide sequence ID" value="NZ_FNGO01000002.1"/>
</dbReference>
<evidence type="ECO:0000313" key="4">
    <source>
        <dbReference type="Proteomes" id="UP000199476"/>
    </source>
</evidence>
<dbReference type="Pfam" id="PF05378">
    <property type="entry name" value="Hydant_A_N"/>
    <property type="match status" value="1"/>
</dbReference>
<dbReference type="OrthoDB" id="9768323at2"/>
<dbReference type="InterPro" id="IPR008040">
    <property type="entry name" value="Hydant_A_N"/>
</dbReference>
<organism evidence="3 4">
    <name type="scientific">Halarsenatibacter silvermanii</name>
    <dbReference type="NCBI Taxonomy" id="321763"/>
    <lineage>
        <taxon>Bacteria</taxon>
        <taxon>Bacillati</taxon>
        <taxon>Bacillota</taxon>
        <taxon>Clostridia</taxon>
        <taxon>Halanaerobiales</taxon>
        <taxon>Halarsenatibacteraceae</taxon>
        <taxon>Halarsenatibacter</taxon>
    </lineage>
</organism>
<evidence type="ECO:0000259" key="2">
    <source>
        <dbReference type="Pfam" id="PF05378"/>
    </source>
</evidence>
<accession>A0A1G9I4Z0</accession>
<feature type="domain" description="Hydantoinase A/oxoprolinase" evidence="1">
    <location>
        <begin position="182"/>
        <end position="324"/>
    </location>
</feature>
<dbReference type="Pfam" id="PF01968">
    <property type="entry name" value="Hydantoinase_A"/>
    <property type="match status" value="1"/>
</dbReference>
<dbReference type="GO" id="GO:0017168">
    <property type="term" value="F:5-oxoprolinase (ATP-hydrolyzing) activity"/>
    <property type="evidence" value="ECO:0007669"/>
    <property type="project" value="TreeGrafter"/>
</dbReference>
<feature type="domain" description="Hydantoinase/oxoprolinase N-terminal" evidence="2">
    <location>
        <begin position="6"/>
        <end position="162"/>
    </location>
</feature>
<sequence length="656" mass="72080">MSELALGIDTGGTFTDGVVMDLGAEEIVTSTKQITTREDLNAAIENCLNDLMADESVLAEKIELVSLSTTLATNAIVEGQGAAVGTLLLGFEPEERLPADEQAVVSGGCSIKGEIKEEIDEQEIREAVREMKGEVDAFAVSGYLSVRNPIQEQKAAEIVREESGCPVVAAHQLTSDLGFQERAVTAVFNARLLPLITELIESVDSLIEERDISAPVMVVRGDGSLISTSEARERPVETSLSGPAASVVGARHLADIENGIIVDMGGTTTDLALLEEGSPRINPRGAMVGGWHTRVKAADITTIGLGGDSLIQISKDGETSIGPQRVFPLSWAAEKYPHLIDELERIRDRNPYTYNYQPVSALVYLSEPERMELNERERELVSVLKDKPHTIWQLGRKLDQDAELLPWEQLVKVGCLHRASLTPTDILHTSGEFDRWNEQASEIALEVMSNRNSQNPEELAEEILNGVYDKITSLVIEAVLGREEDLDFSSREMEYMIARLISPDNGEFLETICRLGPPLVGVGAPVRAYFPEVAEKLNAELKLPEAAEVANAVGTVMGKIIERETIIVRTDEVNVGYLVHLPDEKLGYREFEDAVENAIEKGREYILEKAKRSGGRDIKVEYEREDVYGKVAGSRKEEGIFLETRLEFSAVGQPWS</sequence>
<dbReference type="SUPFAM" id="SSF53067">
    <property type="entry name" value="Actin-like ATPase domain"/>
    <property type="match status" value="1"/>
</dbReference>
<dbReference type="InterPro" id="IPR002821">
    <property type="entry name" value="Hydantoinase_A"/>
</dbReference>